<keyword evidence="2" id="KW-1003">Cell membrane</keyword>
<protein>
    <recommendedName>
        <fullName evidence="10">ABC3 transporter permease protein domain-containing protein</fullName>
    </recommendedName>
</protein>
<evidence type="ECO:0000259" key="7">
    <source>
        <dbReference type="Pfam" id="PF02687"/>
    </source>
</evidence>
<name>A0A0F9I3W2_9ZZZZ</name>
<dbReference type="EMBL" id="LAZR01013386">
    <property type="protein sequence ID" value="KKM22202.1"/>
    <property type="molecule type" value="Genomic_DNA"/>
</dbReference>
<dbReference type="AlphaFoldDB" id="A0A0F9I3W2"/>
<reference evidence="9" key="1">
    <citation type="journal article" date="2015" name="Nature">
        <title>Complex archaea that bridge the gap between prokaryotes and eukaryotes.</title>
        <authorList>
            <person name="Spang A."/>
            <person name="Saw J.H."/>
            <person name="Jorgensen S.L."/>
            <person name="Zaremba-Niedzwiedzka K."/>
            <person name="Martijn J."/>
            <person name="Lind A.E."/>
            <person name="van Eijk R."/>
            <person name="Schleper C."/>
            <person name="Guy L."/>
            <person name="Ettema T.J."/>
        </authorList>
    </citation>
    <scope>NUCLEOTIDE SEQUENCE</scope>
</reference>
<evidence type="ECO:0008006" key="10">
    <source>
        <dbReference type="Google" id="ProtNLM"/>
    </source>
</evidence>
<dbReference type="InterPro" id="IPR051447">
    <property type="entry name" value="Lipoprotein-release_system"/>
</dbReference>
<keyword evidence="3 6" id="KW-0812">Transmembrane</keyword>
<dbReference type="Pfam" id="PF02687">
    <property type="entry name" value="FtsX"/>
    <property type="match status" value="1"/>
</dbReference>
<feature type="domain" description="ABC3 transporter permease C-terminal" evidence="7">
    <location>
        <begin position="278"/>
        <end position="411"/>
    </location>
</feature>
<evidence type="ECO:0000256" key="4">
    <source>
        <dbReference type="ARBA" id="ARBA00022989"/>
    </source>
</evidence>
<evidence type="ECO:0000256" key="5">
    <source>
        <dbReference type="ARBA" id="ARBA00023136"/>
    </source>
</evidence>
<keyword evidence="5 6" id="KW-0472">Membrane</keyword>
<dbReference type="GO" id="GO:0044874">
    <property type="term" value="P:lipoprotein localization to outer membrane"/>
    <property type="evidence" value="ECO:0007669"/>
    <property type="project" value="TreeGrafter"/>
</dbReference>
<feature type="transmembrane region" description="Helical" evidence="6">
    <location>
        <begin position="320"/>
        <end position="346"/>
    </location>
</feature>
<dbReference type="PANTHER" id="PTHR30489:SF0">
    <property type="entry name" value="LIPOPROTEIN-RELEASING SYSTEM TRANSMEMBRANE PROTEIN LOLE"/>
    <property type="match status" value="1"/>
</dbReference>
<gene>
    <name evidence="9" type="ORF">LCGC14_1627720</name>
</gene>
<dbReference type="GO" id="GO:0098797">
    <property type="term" value="C:plasma membrane protein complex"/>
    <property type="evidence" value="ECO:0007669"/>
    <property type="project" value="TreeGrafter"/>
</dbReference>
<proteinExistence type="predicted"/>
<evidence type="ECO:0000313" key="9">
    <source>
        <dbReference type="EMBL" id="KKM22202.1"/>
    </source>
</evidence>
<keyword evidence="4 6" id="KW-1133">Transmembrane helix</keyword>
<accession>A0A0F9I3W2</accession>
<evidence type="ECO:0000256" key="1">
    <source>
        <dbReference type="ARBA" id="ARBA00004651"/>
    </source>
</evidence>
<feature type="transmembrane region" description="Helical" evidence="6">
    <location>
        <begin position="16"/>
        <end position="41"/>
    </location>
</feature>
<dbReference type="InterPro" id="IPR003838">
    <property type="entry name" value="ABC3_permease_C"/>
</dbReference>
<organism evidence="9">
    <name type="scientific">marine sediment metagenome</name>
    <dbReference type="NCBI Taxonomy" id="412755"/>
    <lineage>
        <taxon>unclassified sequences</taxon>
        <taxon>metagenomes</taxon>
        <taxon>ecological metagenomes</taxon>
    </lineage>
</organism>
<dbReference type="PANTHER" id="PTHR30489">
    <property type="entry name" value="LIPOPROTEIN-RELEASING SYSTEM TRANSMEMBRANE PROTEIN LOLE"/>
    <property type="match status" value="1"/>
</dbReference>
<sequence length="418" mass="46802">MYKLIISLRYLRRKKITFFAVAGVAVGVMTLIVVLSVMSGFDKELRSKIRGTLAHITVMKRGIYGFDNYEEVINRIKSFEHVEACAPYIEGPALLNVRGAKEFAYFKGVDPVAETKVGDFENYIKQFGNEPRDLLMVHGEKKTPSAFVGVELLRISPGDPETDPESFVRNGEKVVLVAIKGWDRINVKPFIIAGKFKSGMYDVDKNYIYIPLKVAQELVGTKDSVTAISVKLDDYRNAPLVRDRLQRDLGIGFYVQTWEDARETFLKAVALERRVMAFILFFIIIVAGFNILAILTMIVYEKSKDIGILKALGATTNGIMSIFLLNGLLIGLFGAAAGTGLGLAFISRINWIERIVYKYSGWRPFPPEVYYFDEIPADVDVKSIIIIVSVSIACGVLFSIYPASKAARLNPVETLRYE</sequence>
<evidence type="ECO:0000256" key="6">
    <source>
        <dbReference type="SAM" id="Phobius"/>
    </source>
</evidence>
<evidence type="ECO:0000256" key="3">
    <source>
        <dbReference type="ARBA" id="ARBA00022692"/>
    </source>
</evidence>
<evidence type="ECO:0000256" key="2">
    <source>
        <dbReference type="ARBA" id="ARBA00022475"/>
    </source>
</evidence>
<evidence type="ECO:0000259" key="8">
    <source>
        <dbReference type="Pfam" id="PF12704"/>
    </source>
</evidence>
<feature type="transmembrane region" description="Helical" evidence="6">
    <location>
        <begin position="275"/>
        <end position="300"/>
    </location>
</feature>
<feature type="transmembrane region" description="Helical" evidence="6">
    <location>
        <begin position="384"/>
        <end position="403"/>
    </location>
</feature>
<comment type="subcellular location">
    <subcellularLocation>
        <location evidence="1">Cell membrane</location>
        <topology evidence="1">Multi-pass membrane protein</topology>
    </subcellularLocation>
</comment>
<dbReference type="Pfam" id="PF12704">
    <property type="entry name" value="MacB_PCD"/>
    <property type="match status" value="1"/>
</dbReference>
<dbReference type="InterPro" id="IPR025857">
    <property type="entry name" value="MacB_PCD"/>
</dbReference>
<feature type="domain" description="MacB-like periplasmic core" evidence="8">
    <location>
        <begin position="17"/>
        <end position="247"/>
    </location>
</feature>
<comment type="caution">
    <text evidence="9">The sequence shown here is derived from an EMBL/GenBank/DDBJ whole genome shotgun (WGS) entry which is preliminary data.</text>
</comment>